<dbReference type="AlphaFoldDB" id="A0A2G9ZAM5"/>
<feature type="transmembrane region" description="Helical" evidence="1">
    <location>
        <begin position="20"/>
        <end position="44"/>
    </location>
</feature>
<reference evidence="2 3" key="1">
    <citation type="submission" date="2017-09" db="EMBL/GenBank/DDBJ databases">
        <title>Depth-based differentiation of microbial function through sediment-hosted aquifers and enrichment of novel symbionts in the deep terrestrial subsurface.</title>
        <authorList>
            <person name="Probst A.J."/>
            <person name="Ladd B."/>
            <person name="Jarett J.K."/>
            <person name="Geller-Mcgrath D.E."/>
            <person name="Sieber C.M."/>
            <person name="Emerson J.B."/>
            <person name="Anantharaman K."/>
            <person name="Thomas B.C."/>
            <person name="Malmstrom R."/>
            <person name="Stieglmeier M."/>
            <person name="Klingl A."/>
            <person name="Woyke T."/>
            <person name="Ryan C.M."/>
            <person name="Banfield J.F."/>
        </authorList>
    </citation>
    <scope>NUCLEOTIDE SEQUENCE [LARGE SCALE GENOMIC DNA]</scope>
    <source>
        <strain evidence="2">CG23_combo_of_CG06-09_8_20_14_all_54_14</strain>
    </source>
</reference>
<proteinExistence type="predicted"/>
<protein>
    <submittedName>
        <fullName evidence="2">Uncharacterized protein</fullName>
    </submittedName>
</protein>
<accession>A0A2G9ZAM5</accession>
<dbReference type="Proteomes" id="UP000228812">
    <property type="component" value="Unassembled WGS sequence"/>
</dbReference>
<organism evidence="2 3">
    <name type="scientific">Candidatus Jorgensenbacteria bacterium CG23_combo_of_CG06-09_8_20_14_all_54_14</name>
    <dbReference type="NCBI Taxonomy" id="1974595"/>
    <lineage>
        <taxon>Bacteria</taxon>
        <taxon>Candidatus Joergenseniibacteriota</taxon>
    </lineage>
</organism>
<keyword evidence="1" id="KW-0812">Transmembrane</keyword>
<comment type="caution">
    <text evidence="2">The sequence shown here is derived from an EMBL/GenBank/DDBJ whole genome shotgun (WGS) entry which is preliminary data.</text>
</comment>
<keyword evidence="1" id="KW-1133">Transmembrane helix</keyword>
<keyword evidence="1" id="KW-0472">Membrane</keyword>
<dbReference type="EMBL" id="PCRZ01000005">
    <property type="protein sequence ID" value="PIP30151.1"/>
    <property type="molecule type" value="Genomic_DNA"/>
</dbReference>
<evidence type="ECO:0000313" key="3">
    <source>
        <dbReference type="Proteomes" id="UP000228812"/>
    </source>
</evidence>
<name>A0A2G9ZAM5_9BACT</name>
<evidence type="ECO:0000256" key="1">
    <source>
        <dbReference type="SAM" id="Phobius"/>
    </source>
</evidence>
<evidence type="ECO:0000313" key="2">
    <source>
        <dbReference type="EMBL" id="PIP30151.1"/>
    </source>
</evidence>
<sequence>MKKVFSFLRVGPLRFSSQSVFLILAVVMTVVVAVCIIYASFLLVSRVNVAVTVEQASRPAVRFDIEGFKKLQLTK</sequence>
<gene>
    <name evidence="2" type="ORF">COX26_00235</name>
</gene>